<dbReference type="AlphaFoldDB" id="A0A381WIV8"/>
<evidence type="ECO:0000313" key="1">
    <source>
        <dbReference type="EMBL" id="SVA52430.1"/>
    </source>
</evidence>
<reference evidence="1" key="1">
    <citation type="submission" date="2018-05" db="EMBL/GenBank/DDBJ databases">
        <authorList>
            <person name="Lanie J.A."/>
            <person name="Ng W.-L."/>
            <person name="Kazmierczak K.M."/>
            <person name="Andrzejewski T.M."/>
            <person name="Davidsen T.M."/>
            <person name="Wayne K.J."/>
            <person name="Tettelin H."/>
            <person name="Glass J.I."/>
            <person name="Rusch D."/>
            <person name="Podicherti R."/>
            <person name="Tsui H.-C.T."/>
            <person name="Winkler M.E."/>
        </authorList>
    </citation>
    <scope>NUCLEOTIDE SEQUENCE</scope>
</reference>
<name>A0A381WIV8_9ZZZZ</name>
<organism evidence="1">
    <name type="scientific">marine metagenome</name>
    <dbReference type="NCBI Taxonomy" id="408172"/>
    <lineage>
        <taxon>unclassified sequences</taxon>
        <taxon>metagenomes</taxon>
        <taxon>ecological metagenomes</taxon>
    </lineage>
</organism>
<proteinExistence type="predicted"/>
<gene>
    <name evidence="1" type="ORF">METZ01_LOCUS105284</name>
</gene>
<accession>A0A381WIV8</accession>
<sequence>MIDNIKNHESVNEDWFNESTEEAIVAFALRFLASNLNDEEVVEYLKDSLA</sequence>
<protein>
    <submittedName>
        <fullName evidence="1">Uncharacterized protein</fullName>
    </submittedName>
</protein>
<dbReference type="EMBL" id="UINC01011947">
    <property type="protein sequence ID" value="SVA52430.1"/>
    <property type="molecule type" value="Genomic_DNA"/>
</dbReference>